<dbReference type="PANTHER" id="PTHR30012">
    <property type="entry name" value="GENERAL SECRETION PATHWAY PROTEIN"/>
    <property type="match status" value="1"/>
</dbReference>
<dbReference type="PANTHER" id="PTHR30012:SF0">
    <property type="entry name" value="TYPE II SECRETION SYSTEM PROTEIN F-RELATED"/>
    <property type="match status" value="1"/>
</dbReference>
<feature type="transmembrane region" description="Helical" evidence="12">
    <location>
        <begin position="208"/>
        <end position="226"/>
    </location>
</feature>
<dbReference type="InterPro" id="IPR042094">
    <property type="entry name" value="T2SS_GspF_sf"/>
</dbReference>
<protein>
    <recommendedName>
        <fullName evidence="9">General secretion pathway protein F</fullName>
    </recommendedName>
</protein>
<name>A0A8H9FYK8_9SPHI</name>
<dbReference type="GO" id="GO:0005886">
    <property type="term" value="C:plasma membrane"/>
    <property type="evidence" value="ECO:0007669"/>
    <property type="project" value="UniProtKB-SubCell"/>
</dbReference>
<sequence length="389" mass="45160">MSKVNISRYKKVQHRLSKTKPTGTHSKTEGKFDLIEFLNKDISFGNKQLSDKRKEEFYLEFSTLLLSGIDIRTAFDLILVDQKNKKGRSVFEHIKEDVIAGFSLSEAIYKSNKFSSYEVHSIKIGEETGKIGDILQELALYFKSRISQRRKIVSALTYPLIVLLTSFGAVFFMLKFVVPMFADVFKKFGGELPWVTQFILNISELIDATFYLNLLVIASIIFIFYYSQNKLWFRKWSSWIILRIPFVNEIVKKIHLARFANTMRLLISTNIPLIQAIQLLQQMTEFYPIQVSLDKIAQSILHGQSLHSSLEMFDFYPKKMIQLIKVGEEVNRLDFFFEKISHQYTEEIEYKTSTISTVMEPLIIIFLGLVVGLILVAMYLPMFQMSSSF</sequence>
<evidence type="ECO:0000256" key="5">
    <source>
        <dbReference type="ARBA" id="ARBA00022475"/>
    </source>
</evidence>
<evidence type="ECO:0000256" key="8">
    <source>
        <dbReference type="ARBA" id="ARBA00023136"/>
    </source>
</evidence>
<dbReference type="Gene3D" id="1.20.81.30">
    <property type="entry name" value="Type II secretion system (T2SS), domain F"/>
    <property type="match status" value="2"/>
</dbReference>
<comment type="caution">
    <text evidence="14">The sequence shown here is derived from an EMBL/GenBank/DDBJ whole genome shotgun (WGS) entry which is preliminary data.</text>
</comment>
<dbReference type="GO" id="GO:0009306">
    <property type="term" value="P:protein secretion"/>
    <property type="evidence" value="ECO:0007669"/>
    <property type="project" value="InterPro"/>
</dbReference>
<dbReference type="InterPro" id="IPR001992">
    <property type="entry name" value="T2SS_GspF/T4SS_PilC_CS"/>
</dbReference>
<keyword evidence="4 10" id="KW-0813">Transport</keyword>
<evidence type="ECO:0000259" key="13">
    <source>
        <dbReference type="Pfam" id="PF00482"/>
    </source>
</evidence>
<feature type="region of interest" description="Disordered" evidence="11">
    <location>
        <begin position="1"/>
        <end position="27"/>
    </location>
</feature>
<keyword evidence="15" id="KW-1185">Reference proteome</keyword>
<dbReference type="RefSeq" id="WP_182498352.1">
    <property type="nucleotide sequence ID" value="NZ_BMKM01000003.1"/>
</dbReference>
<keyword evidence="6 10" id="KW-0812">Transmembrane</keyword>
<reference evidence="14" key="2">
    <citation type="submission" date="2020-09" db="EMBL/GenBank/DDBJ databases">
        <authorList>
            <person name="Sun Q."/>
            <person name="Zhou Y."/>
        </authorList>
    </citation>
    <scope>NUCLEOTIDE SEQUENCE</scope>
    <source>
        <strain evidence="14">CGMCC 1.15966</strain>
    </source>
</reference>
<evidence type="ECO:0000256" key="7">
    <source>
        <dbReference type="ARBA" id="ARBA00022989"/>
    </source>
</evidence>
<dbReference type="InterPro" id="IPR003004">
    <property type="entry name" value="GspF/PilC"/>
</dbReference>
<dbReference type="Proteomes" id="UP000614460">
    <property type="component" value="Unassembled WGS sequence"/>
</dbReference>
<keyword evidence="8 12" id="KW-0472">Membrane</keyword>
<evidence type="ECO:0000256" key="2">
    <source>
        <dbReference type="ARBA" id="ARBA00004651"/>
    </source>
</evidence>
<evidence type="ECO:0000256" key="3">
    <source>
        <dbReference type="ARBA" id="ARBA00005745"/>
    </source>
</evidence>
<evidence type="ECO:0000256" key="4">
    <source>
        <dbReference type="ARBA" id="ARBA00022448"/>
    </source>
</evidence>
<reference evidence="14" key="1">
    <citation type="journal article" date="2014" name="Int. J. Syst. Evol. Microbiol.">
        <title>Complete genome sequence of Corynebacterium casei LMG S-19264T (=DSM 44701T), isolated from a smear-ripened cheese.</title>
        <authorList>
            <consortium name="US DOE Joint Genome Institute (JGI-PGF)"/>
            <person name="Walter F."/>
            <person name="Albersmeier A."/>
            <person name="Kalinowski J."/>
            <person name="Ruckert C."/>
        </authorList>
    </citation>
    <scope>NUCLEOTIDE SEQUENCE</scope>
    <source>
        <strain evidence="14">CGMCC 1.15966</strain>
    </source>
</reference>
<evidence type="ECO:0000256" key="10">
    <source>
        <dbReference type="RuleBase" id="RU003923"/>
    </source>
</evidence>
<comment type="similarity">
    <text evidence="3 10">Belongs to the GSP F family.</text>
</comment>
<feature type="compositionally biased region" description="Basic residues" evidence="11">
    <location>
        <begin position="8"/>
        <end position="18"/>
    </location>
</feature>
<proteinExistence type="inferred from homology"/>
<accession>A0A8H9FYK8</accession>
<feature type="domain" description="Type II secretion system protein GspF" evidence="13">
    <location>
        <begin position="57"/>
        <end position="179"/>
    </location>
</feature>
<keyword evidence="5" id="KW-1003">Cell membrane</keyword>
<dbReference type="Pfam" id="PF00482">
    <property type="entry name" value="T2SSF"/>
    <property type="match status" value="2"/>
</dbReference>
<evidence type="ECO:0000256" key="12">
    <source>
        <dbReference type="SAM" id="Phobius"/>
    </source>
</evidence>
<keyword evidence="7 12" id="KW-1133">Transmembrane helix</keyword>
<evidence type="ECO:0000256" key="9">
    <source>
        <dbReference type="ARBA" id="ARBA00030750"/>
    </source>
</evidence>
<feature type="transmembrane region" description="Helical" evidence="12">
    <location>
        <begin position="361"/>
        <end position="380"/>
    </location>
</feature>
<evidence type="ECO:0000256" key="6">
    <source>
        <dbReference type="ARBA" id="ARBA00022692"/>
    </source>
</evidence>
<evidence type="ECO:0000256" key="1">
    <source>
        <dbReference type="ARBA" id="ARBA00002684"/>
    </source>
</evidence>
<evidence type="ECO:0000256" key="11">
    <source>
        <dbReference type="SAM" id="MobiDB-lite"/>
    </source>
</evidence>
<feature type="domain" description="Type II secretion system protein GspF" evidence="13">
    <location>
        <begin position="259"/>
        <end position="381"/>
    </location>
</feature>
<dbReference type="PRINTS" id="PR00812">
    <property type="entry name" value="BCTERIALGSPF"/>
</dbReference>
<dbReference type="AlphaFoldDB" id="A0A8H9FYK8"/>
<feature type="transmembrane region" description="Helical" evidence="12">
    <location>
        <begin position="152"/>
        <end position="174"/>
    </location>
</feature>
<comment type="subcellular location">
    <subcellularLocation>
        <location evidence="2 10">Cell membrane</location>
        <topology evidence="2 10">Multi-pass membrane protein</topology>
    </subcellularLocation>
</comment>
<dbReference type="InterPro" id="IPR018076">
    <property type="entry name" value="T2SS_GspF_dom"/>
</dbReference>
<gene>
    <name evidence="14" type="ORF">GCM10011516_14380</name>
</gene>
<organism evidence="14 15">
    <name type="scientific">Sphingobacterium cellulitidis</name>
    <dbReference type="NCBI Taxonomy" id="1768011"/>
    <lineage>
        <taxon>Bacteria</taxon>
        <taxon>Pseudomonadati</taxon>
        <taxon>Bacteroidota</taxon>
        <taxon>Sphingobacteriia</taxon>
        <taxon>Sphingobacteriales</taxon>
        <taxon>Sphingobacteriaceae</taxon>
        <taxon>Sphingobacterium</taxon>
    </lineage>
</organism>
<evidence type="ECO:0000313" key="15">
    <source>
        <dbReference type="Proteomes" id="UP000614460"/>
    </source>
</evidence>
<comment type="function">
    <text evidence="1">Component of the type II secretion system inner membrane complex required for the energy-dependent secretion of extracellular factors such as proteases and toxins from the periplasm.</text>
</comment>
<evidence type="ECO:0000313" key="14">
    <source>
        <dbReference type="EMBL" id="GGE17847.1"/>
    </source>
</evidence>
<dbReference type="EMBL" id="BMKM01000003">
    <property type="protein sequence ID" value="GGE17847.1"/>
    <property type="molecule type" value="Genomic_DNA"/>
</dbReference>
<dbReference type="PROSITE" id="PS00874">
    <property type="entry name" value="T2SP_F"/>
    <property type="match status" value="1"/>
</dbReference>